<dbReference type="EMBL" id="CP000835">
    <property type="protein sequence ID" value="ABV95925.1"/>
    <property type="molecule type" value="Genomic_DNA"/>
</dbReference>
<keyword evidence="3" id="KW-1185">Reference proteome</keyword>
<sequence length="215" mass="22770">MSMTYRALIIALALTAATPGLAQQIPFDGSWREQGFLRLFTNDFVQKGGSLDVISDGTVSLLWRAVPEGARDAGKAAWQWAVSEGVGPTDLARKGGDDRNLALYFVFTDPQTAATVDVNSARKLLQADGTRALVYVWGGDATAGTVLPSPYHPGLVTVIKRGPGTGQFSESVDLRADYRRAFGAEAPVLVGLGVSADSDDTDGRIAARVSGLRLD</sequence>
<dbReference type="AlphaFoldDB" id="A8LUK8"/>
<evidence type="ECO:0000313" key="3">
    <source>
        <dbReference type="Proteomes" id="UP000006833"/>
    </source>
</evidence>
<feature type="chain" id="PRO_5002725436" description="DUF3047 domain-containing protein" evidence="1">
    <location>
        <begin position="23"/>
        <end position="215"/>
    </location>
</feature>
<dbReference type="KEGG" id="dsh:Dshi_4215"/>
<proteinExistence type="predicted"/>
<dbReference type="eggNOG" id="ENOG50300VJ">
    <property type="taxonomic scope" value="Bacteria"/>
</dbReference>
<keyword evidence="2" id="KW-0614">Plasmid</keyword>
<reference evidence="3" key="1">
    <citation type="journal article" date="2010" name="ISME J.">
        <title>The complete genome sequence of the algal symbiont Dinoroseobacter shibae: a hitchhiker's guide to life in the sea.</title>
        <authorList>
            <person name="Wagner-Dobler I."/>
            <person name="Ballhausen B."/>
            <person name="Berger M."/>
            <person name="Brinkhoff T."/>
            <person name="Buchholz I."/>
            <person name="Bunk B."/>
            <person name="Cypionka H."/>
            <person name="Daniel R."/>
            <person name="Drepper T."/>
            <person name="Gerdts G."/>
            <person name="Hahnke S."/>
            <person name="Han C."/>
            <person name="Jahn D."/>
            <person name="Kalhoefer D."/>
            <person name="Kiss H."/>
            <person name="Klenk H.P."/>
            <person name="Kyrpides N."/>
            <person name="Liebl W."/>
            <person name="Liesegang H."/>
            <person name="Meincke L."/>
            <person name="Pati A."/>
            <person name="Petersen J."/>
            <person name="Piekarski T."/>
            <person name="Pommerenke C."/>
            <person name="Pradella S."/>
            <person name="Pukall R."/>
            <person name="Rabus R."/>
            <person name="Stackebrandt E."/>
            <person name="Thole S."/>
            <person name="Thompson L."/>
            <person name="Tielen P."/>
            <person name="Tomasch J."/>
            <person name="von Jan M."/>
            <person name="Wanphrut N."/>
            <person name="Wichels A."/>
            <person name="Zech H."/>
            <person name="Simon M."/>
        </authorList>
    </citation>
    <scope>NUCLEOTIDE SEQUENCE [LARGE SCALE GENOMIC DNA]</scope>
    <source>
        <strain evidence="3">DSM 16493 / NCIMB 14021 / DFL 12</strain>
        <plasmid evidence="3">Plasmid pDSHI05</plasmid>
    </source>
</reference>
<protein>
    <recommendedName>
        <fullName evidence="4">DUF3047 domain-containing protein</fullName>
    </recommendedName>
</protein>
<dbReference type="InterPro" id="IPR021409">
    <property type="entry name" value="DUF3047"/>
</dbReference>
<geneLocation type="plasmid" evidence="2 3">
    <name>pDSHI05</name>
</geneLocation>
<dbReference type="HOGENOM" id="CLU_099437_0_0_5"/>
<organism evidence="2 3">
    <name type="scientific">Dinoroseobacter shibae (strain DSM 16493 / NCIMB 14021 / DFL 12)</name>
    <dbReference type="NCBI Taxonomy" id="398580"/>
    <lineage>
        <taxon>Bacteria</taxon>
        <taxon>Pseudomonadati</taxon>
        <taxon>Pseudomonadota</taxon>
        <taxon>Alphaproteobacteria</taxon>
        <taxon>Rhodobacterales</taxon>
        <taxon>Roseobacteraceae</taxon>
        <taxon>Dinoroseobacter</taxon>
    </lineage>
</organism>
<name>A8LUK8_DINSH</name>
<feature type="signal peptide" evidence="1">
    <location>
        <begin position="1"/>
        <end position="22"/>
    </location>
</feature>
<keyword evidence="1" id="KW-0732">Signal</keyword>
<accession>A8LUK8</accession>
<dbReference type="Pfam" id="PF11249">
    <property type="entry name" value="DUF3047"/>
    <property type="match status" value="1"/>
</dbReference>
<dbReference type="Proteomes" id="UP000006833">
    <property type="component" value="Plasmid pDSHI05"/>
</dbReference>
<evidence type="ECO:0000256" key="1">
    <source>
        <dbReference type="SAM" id="SignalP"/>
    </source>
</evidence>
<evidence type="ECO:0008006" key="4">
    <source>
        <dbReference type="Google" id="ProtNLM"/>
    </source>
</evidence>
<evidence type="ECO:0000313" key="2">
    <source>
        <dbReference type="EMBL" id="ABV95925.1"/>
    </source>
</evidence>
<gene>
    <name evidence="2" type="ordered locus">Dshi_4215</name>
</gene>